<feature type="region of interest" description="Disordered" evidence="1">
    <location>
        <begin position="148"/>
        <end position="173"/>
    </location>
</feature>
<feature type="domain" description="Pericentriolar material 1 protein C-terminal" evidence="3">
    <location>
        <begin position="29"/>
        <end position="82"/>
    </location>
</feature>
<dbReference type="Proteomes" id="UP000593565">
    <property type="component" value="Unassembled WGS sequence"/>
</dbReference>
<feature type="signal peptide" evidence="2">
    <location>
        <begin position="1"/>
        <end position="21"/>
    </location>
</feature>
<evidence type="ECO:0000313" key="5">
    <source>
        <dbReference type="Proteomes" id="UP000593565"/>
    </source>
</evidence>
<evidence type="ECO:0000313" key="4">
    <source>
        <dbReference type="EMBL" id="KAF4085474.1"/>
    </source>
</evidence>
<dbReference type="InterPro" id="IPR031446">
    <property type="entry name" value="PCM1_C"/>
</dbReference>
<sequence length="173" mass="19014">THTHTRTLYCTAWVKIETCVCVCVCVCKTTQEVGSGNTSQKSDEEDFVKVEDLPVQLSVMCEEELCKQILEEQRSNNLRSELLNGNTEGLSGLVGNAHALKEPGNSTHLYTTPLHTVLCCVFFSVKYRPEGVGVFSLSVNESPFLLQNPSEPRLHEDGGFESPGPDTTASYLS</sequence>
<reference evidence="4 5" key="1">
    <citation type="submission" date="2020-02" db="EMBL/GenBank/DDBJ databases">
        <title>A chromosome-scale genome assembly of the black bullhead catfish (Ameiurus melas).</title>
        <authorList>
            <person name="Wen M."/>
            <person name="Zham M."/>
            <person name="Cabau C."/>
            <person name="Klopp C."/>
            <person name="Donnadieu C."/>
            <person name="Roques C."/>
            <person name="Bouchez O."/>
            <person name="Lampietro C."/>
            <person name="Jouanno E."/>
            <person name="Herpin A."/>
            <person name="Louis A."/>
            <person name="Berthelot C."/>
            <person name="Parey E."/>
            <person name="Roest-Crollius H."/>
            <person name="Braasch I."/>
            <person name="Postlethwait J."/>
            <person name="Robinson-Rechavi M."/>
            <person name="Echchiki A."/>
            <person name="Begum T."/>
            <person name="Montfort J."/>
            <person name="Schartl M."/>
            <person name="Bobe J."/>
            <person name="Guiguen Y."/>
        </authorList>
    </citation>
    <scope>NUCLEOTIDE SEQUENCE [LARGE SCALE GENOMIC DNA]</scope>
    <source>
        <strain evidence="4">M_S1</strain>
        <tissue evidence="4">Blood</tissue>
    </source>
</reference>
<feature type="chain" id="PRO_5029452039" description="Pericentriolar material 1 protein C-terminal domain-containing protein" evidence="2">
    <location>
        <begin position="22"/>
        <end position="173"/>
    </location>
</feature>
<dbReference type="GO" id="GO:0036064">
    <property type="term" value="C:ciliary basal body"/>
    <property type="evidence" value="ECO:0007669"/>
    <property type="project" value="TreeGrafter"/>
</dbReference>
<proteinExistence type="predicted"/>
<dbReference type="InterPro" id="IPR024138">
    <property type="entry name" value="Pericentriolar_Pcm1"/>
</dbReference>
<accession>A0A7J6ART2</accession>
<dbReference type="GO" id="GO:1905515">
    <property type="term" value="P:non-motile cilium assembly"/>
    <property type="evidence" value="ECO:0007669"/>
    <property type="project" value="TreeGrafter"/>
</dbReference>
<keyword evidence="5" id="KW-1185">Reference proteome</keyword>
<evidence type="ECO:0000256" key="1">
    <source>
        <dbReference type="SAM" id="MobiDB-lite"/>
    </source>
</evidence>
<dbReference type="AlphaFoldDB" id="A0A7J6ART2"/>
<dbReference type="GO" id="GO:0034451">
    <property type="term" value="C:centriolar satellite"/>
    <property type="evidence" value="ECO:0007669"/>
    <property type="project" value="TreeGrafter"/>
</dbReference>
<dbReference type="GO" id="GO:0071539">
    <property type="term" value="P:protein localization to centrosome"/>
    <property type="evidence" value="ECO:0007669"/>
    <property type="project" value="InterPro"/>
</dbReference>
<dbReference type="PANTHER" id="PTHR14164">
    <property type="entry name" value="PERICENTRIOLAR MATERIAL 1-RELATED"/>
    <property type="match status" value="1"/>
</dbReference>
<keyword evidence="2" id="KW-0732">Signal</keyword>
<dbReference type="PANTHER" id="PTHR14164:SF12">
    <property type="entry name" value="PERICENTRIOLAR MATERIAL 1 PROTEIN"/>
    <property type="match status" value="1"/>
</dbReference>
<dbReference type="GO" id="GO:0034454">
    <property type="term" value="P:microtubule anchoring at centrosome"/>
    <property type="evidence" value="ECO:0007669"/>
    <property type="project" value="InterPro"/>
</dbReference>
<dbReference type="Pfam" id="PF15717">
    <property type="entry name" value="PCM1_C"/>
    <property type="match status" value="1"/>
</dbReference>
<name>A0A7J6ART2_AMEME</name>
<feature type="non-terminal residue" evidence="4">
    <location>
        <position position="173"/>
    </location>
</feature>
<comment type="caution">
    <text evidence="4">The sequence shown here is derived from an EMBL/GenBank/DDBJ whole genome shotgun (WGS) entry which is preliminary data.</text>
</comment>
<evidence type="ECO:0000259" key="3">
    <source>
        <dbReference type="Pfam" id="PF15717"/>
    </source>
</evidence>
<evidence type="ECO:0000256" key="2">
    <source>
        <dbReference type="SAM" id="SignalP"/>
    </source>
</evidence>
<dbReference type="EMBL" id="JAAGNN010000009">
    <property type="protein sequence ID" value="KAF4085474.1"/>
    <property type="molecule type" value="Genomic_DNA"/>
</dbReference>
<protein>
    <recommendedName>
        <fullName evidence="3">Pericentriolar material 1 protein C-terminal domain-containing protein</fullName>
    </recommendedName>
</protein>
<organism evidence="4 5">
    <name type="scientific">Ameiurus melas</name>
    <name type="common">Black bullhead</name>
    <name type="synonym">Silurus melas</name>
    <dbReference type="NCBI Taxonomy" id="219545"/>
    <lineage>
        <taxon>Eukaryota</taxon>
        <taxon>Metazoa</taxon>
        <taxon>Chordata</taxon>
        <taxon>Craniata</taxon>
        <taxon>Vertebrata</taxon>
        <taxon>Euteleostomi</taxon>
        <taxon>Actinopterygii</taxon>
        <taxon>Neopterygii</taxon>
        <taxon>Teleostei</taxon>
        <taxon>Ostariophysi</taxon>
        <taxon>Siluriformes</taxon>
        <taxon>Ictaluridae</taxon>
        <taxon>Ameiurus</taxon>
    </lineage>
</organism>
<gene>
    <name evidence="4" type="ORF">AMELA_G00118930</name>
</gene>